<dbReference type="InterPro" id="IPR010982">
    <property type="entry name" value="Lambda_DNA-bd_dom_sf"/>
</dbReference>
<dbReference type="PROSITE" id="PS50943">
    <property type="entry name" value="HTH_CROC1"/>
    <property type="match status" value="1"/>
</dbReference>
<evidence type="ECO:0000259" key="1">
    <source>
        <dbReference type="PROSITE" id="PS50943"/>
    </source>
</evidence>
<feature type="domain" description="HTH cro/C1-type" evidence="1">
    <location>
        <begin position="17"/>
        <end position="65"/>
    </location>
</feature>
<accession>A0A0D0VVE9</accession>
<dbReference type="PATRIC" id="fig|47853.6.peg.784"/>
<name>A0A0D0VVE9_9ACTN</name>
<reference evidence="2 3" key="1">
    <citation type="submission" date="2015-01" db="EMBL/GenBank/DDBJ databases">
        <title>Sequencing and annotation of Micromonospora carbonacea strain JXNU-1 genome.</title>
        <authorList>
            <person name="Long Z."/>
            <person name="Huang Y."/>
            <person name="Jiang Y."/>
        </authorList>
    </citation>
    <scope>NUCLEOTIDE SEQUENCE [LARGE SCALE GENOMIC DNA]</scope>
    <source>
        <strain evidence="2 3">JXNU-1</strain>
    </source>
</reference>
<dbReference type="AlphaFoldDB" id="A0A0D0VVE9"/>
<protein>
    <recommendedName>
        <fullName evidence="1">HTH cro/C1-type domain-containing protein</fullName>
    </recommendedName>
</protein>
<gene>
    <name evidence="2" type="ORF">TK50_03665</name>
</gene>
<keyword evidence="3" id="KW-1185">Reference proteome</keyword>
<evidence type="ECO:0000313" key="2">
    <source>
        <dbReference type="EMBL" id="KIR64728.1"/>
    </source>
</evidence>
<dbReference type="CDD" id="cd00093">
    <property type="entry name" value="HTH_XRE"/>
    <property type="match status" value="1"/>
</dbReference>
<proteinExistence type="predicted"/>
<dbReference type="InterPro" id="IPR001387">
    <property type="entry name" value="Cro/C1-type_HTH"/>
</dbReference>
<dbReference type="EMBL" id="JXSX01000001">
    <property type="protein sequence ID" value="KIR64728.1"/>
    <property type="molecule type" value="Genomic_DNA"/>
</dbReference>
<dbReference type="RefSeq" id="WP_043961464.1">
    <property type="nucleotide sequence ID" value="NZ_JXSX01000001.1"/>
</dbReference>
<evidence type="ECO:0000313" key="3">
    <source>
        <dbReference type="Proteomes" id="UP000032254"/>
    </source>
</evidence>
<dbReference type="OrthoDB" id="9998797at2"/>
<sequence length="85" mass="9750">MPRDKYGWQPAKVELFKRRLTIQQVAEEIGVPERHLRNALAGKTYPMPEVRRGLPRLLDVPLSDLFCAEMLEASYDPRKGSAVRS</sequence>
<organism evidence="2 3">
    <name type="scientific">Micromonospora haikouensis</name>
    <dbReference type="NCBI Taxonomy" id="686309"/>
    <lineage>
        <taxon>Bacteria</taxon>
        <taxon>Bacillati</taxon>
        <taxon>Actinomycetota</taxon>
        <taxon>Actinomycetes</taxon>
        <taxon>Micromonosporales</taxon>
        <taxon>Micromonosporaceae</taxon>
        <taxon>Micromonospora</taxon>
    </lineage>
</organism>
<comment type="caution">
    <text evidence="2">The sequence shown here is derived from an EMBL/GenBank/DDBJ whole genome shotgun (WGS) entry which is preliminary data.</text>
</comment>
<dbReference type="GO" id="GO:0003677">
    <property type="term" value="F:DNA binding"/>
    <property type="evidence" value="ECO:0007669"/>
    <property type="project" value="InterPro"/>
</dbReference>
<dbReference type="GeneID" id="301303269"/>
<dbReference type="Gene3D" id="1.10.260.40">
    <property type="entry name" value="lambda repressor-like DNA-binding domains"/>
    <property type="match status" value="1"/>
</dbReference>
<dbReference type="SUPFAM" id="SSF47413">
    <property type="entry name" value="lambda repressor-like DNA-binding domains"/>
    <property type="match status" value="1"/>
</dbReference>
<dbReference type="Proteomes" id="UP000032254">
    <property type="component" value="Unassembled WGS sequence"/>
</dbReference>